<dbReference type="KEGG" id="ote:Oter_2296"/>
<dbReference type="AlphaFoldDB" id="B1ZQG9"/>
<dbReference type="PANTHER" id="PTHR46844:SF1">
    <property type="entry name" value="SLR5058 PROTEIN"/>
    <property type="match status" value="1"/>
</dbReference>
<organism evidence="1 2">
    <name type="scientific">Opitutus terrae (strain DSM 11246 / JCM 15787 / PB90-1)</name>
    <dbReference type="NCBI Taxonomy" id="452637"/>
    <lineage>
        <taxon>Bacteria</taxon>
        <taxon>Pseudomonadati</taxon>
        <taxon>Verrucomicrobiota</taxon>
        <taxon>Opitutia</taxon>
        <taxon>Opitutales</taxon>
        <taxon>Opitutaceae</taxon>
        <taxon>Opitutus</taxon>
    </lineage>
</organism>
<dbReference type="OrthoDB" id="200188at2"/>
<gene>
    <name evidence="1" type="ordered locus">Oter_2296</name>
</gene>
<dbReference type="RefSeq" id="WP_012375115.1">
    <property type="nucleotide sequence ID" value="NC_010571.1"/>
</dbReference>
<dbReference type="Gene3D" id="3.40.50.300">
    <property type="entry name" value="P-loop containing nucleotide triphosphate hydrolases"/>
    <property type="match status" value="1"/>
</dbReference>
<sequence>MSIELPALFDRIERGLAGGFRFEQLMHHLLHSEAAQCSFKYEPGPGVKDGGVDGWLRGNYENLRGDTALQYKFVVSLFDDKGQVRSDLVDSIRTAHAKFPSRFSAYAIVAPCSLRDGDEAKVLDALTAATGGSIGFRITIWPVTKVEYLLTRDRLMLNYFYPDKVRQYYPAGLSFDVVSAIAGYKEEIAASFSAMNLAGSARAQLSRQKANKPPSLRDLYVPLRLGHDNYATAKLEALLVLKGPQIVQGVPGSGKTTFGKYLSLLICGSVQFDQAALESARQIRVQNEARAMQVDKELTEDDVTRLVPLYVPIRRFVNYWKRSEAGTISSNREPFIGFLAWDATRRSMTSQEAPDLFETILLTSRGFVIFDGLDEASELATRQRIVEAAFAFIRRYPGNRFVFTSRPAGLAELRMPSSPEVQHWHVMPFNEAERQQFVDRWYAYFIDDPVERESYVHSLKRALVSNTGVAQLAETPILITMMALLHMGSSHLPEDRGQLYSQCVDLLLHDWEMHHKREASDLDDSQEIPSPLQVLGITVHEARTFLARIAFEGMQNRRRDDASFPPTTNVRISTSVKRRMRENLLRSVAVIQEHDLEAMLFSLKYRPDREYDSEATVRERVKKFIRYIRDRAGLLYDETGSGDYVFAHLSLQEYLAAYHISINDRLKTPEGEITRHDFVIRMFKQPAWRESLLLLLYEMQKVKNVEGFPDEVLKMIEPRDLIVLQFVVRAMRDRIKFSKVSDRQTVVLACDLHEAAASSGVADILTFLAAQAGVGEELSKTFVHRVETRQDVKGALAAISGLQVIGRSDLADVTRNPLFVTEPEQLFPVLSAGRIFDFVVGQTRRSGWGRLLVAQPRHVRDAILLKVRDPQYAEAAAGLCAFELALLLDRERAAARVQIEEASVLKMTCQGDFWELQMPIRRCERVDGFSVTGKVVFPEGLRPSPYFADERPNPLIGIGLERWFRPLVGARKSLRDILERGEEFARSIHERLPQRISERLSRISPRNVLLHLGSQPSNNLPSVITRDVGKAFRGEMTRAAYSLSKRVWTDGELRASVTLIVDPNTRRSVRMTSKVFSGILCGVVYAVVDNLARHSAVPDKTPEELSEDIAARWRRQSFEQALAALMFSEIAQHVLGDEWLLATDLEKATVLFYAAGACSVYHLPLAGSFWRQFEDHIAYKITQPGAEPILRAAYHSYRLSARTHGAETGAGLVQSITELAQSPDWKPVLELFEIVSNGSIVVRSGSSTSADVVVSGALAKNSVDSTA</sequence>
<dbReference type="eggNOG" id="COG5635">
    <property type="taxonomic scope" value="Bacteria"/>
</dbReference>
<evidence type="ECO:0000313" key="1">
    <source>
        <dbReference type="EMBL" id="ACB75578.1"/>
    </source>
</evidence>
<dbReference type="InterPro" id="IPR027417">
    <property type="entry name" value="P-loop_NTPase"/>
</dbReference>
<accession>B1ZQG9</accession>
<protein>
    <submittedName>
        <fullName evidence="1">NTPase (NACHT family)-like protein</fullName>
    </submittedName>
</protein>
<keyword evidence="2" id="KW-1185">Reference proteome</keyword>
<proteinExistence type="predicted"/>
<dbReference type="Proteomes" id="UP000007013">
    <property type="component" value="Chromosome"/>
</dbReference>
<dbReference type="STRING" id="452637.Oter_2296"/>
<dbReference type="SUPFAM" id="SSF52540">
    <property type="entry name" value="P-loop containing nucleoside triphosphate hydrolases"/>
    <property type="match status" value="1"/>
</dbReference>
<reference evidence="1 2" key="1">
    <citation type="journal article" date="2011" name="J. Bacteriol.">
        <title>Genome sequence of the verrucomicrobium Opitutus terrae PB90-1, an abundant inhabitant of rice paddy soil ecosystems.</title>
        <authorList>
            <person name="van Passel M.W."/>
            <person name="Kant R."/>
            <person name="Palva A."/>
            <person name="Copeland A."/>
            <person name="Lucas S."/>
            <person name="Lapidus A."/>
            <person name="Glavina del Rio T."/>
            <person name="Pitluck S."/>
            <person name="Goltsman E."/>
            <person name="Clum A."/>
            <person name="Sun H."/>
            <person name="Schmutz J."/>
            <person name="Larimer F.W."/>
            <person name="Land M.L."/>
            <person name="Hauser L."/>
            <person name="Kyrpides N."/>
            <person name="Mikhailova N."/>
            <person name="Richardson P.P."/>
            <person name="Janssen P.H."/>
            <person name="de Vos W.M."/>
            <person name="Smidt H."/>
        </authorList>
    </citation>
    <scope>NUCLEOTIDE SEQUENCE [LARGE SCALE GENOMIC DNA]</scope>
    <source>
        <strain evidence="2">DSM 11246 / JCM 15787 / PB90-1</strain>
    </source>
</reference>
<dbReference type="HOGENOM" id="CLU_264267_0_0_0"/>
<dbReference type="EMBL" id="CP001032">
    <property type="protein sequence ID" value="ACB75578.1"/>
    <property type="molecule type" value="Genomic_DNA"/>
</dbReference>
<name>B1ZQG9_OPITP</name>
<dbReference type="PANTHER" id="PTHR46844">
    <property type="entry name" value="SLR5058 PROTEIN"/>
    <property type="match status" value="1"/>
</dbReference>
<evidence type="ECO:0000313" key="2">
    <source>
        <dbReference type="Proteomes" id="UP000007013"/>
    </source>
</evidence>